<evidence type="ECO:0000256" key="7">
    <source>
        <dbReference type="ARBA" id="ARBA00022989"/>
    </source>
</evidence>
<dbReference type="Pfam" id="PF02416">
    <property type="entry name" value="TatA_B_E"/>
    <property type="match status" value="1"/>
</dbReference>
<comment type="function">
    <text evidence="10">Part of the twin-arginine translocation (Tat) system that transports large folded proteins containing a characteristic twin-arginine motif in their signal peptide across membranes. Together with TatC, TatB is part of a receptor directly interacting with Tat signal peptides. TatB may form an oligomeric binding site that transiently accommodates folded Tat precursor proteins before their translocation.</text>
</comment>
<keyword evidence="6 10" id="KW-0653">Protein transport</keyword>
<dbReference type="AlphaFoldDB" id="A0A7Z7HQI2"/>
<proteinExistence type="inferred from homology"/>
<dbReference type="PANTHER" id="PTHR33162">
    <property type="entry name" value="SEC-INDEPENDENT PROTEIN TRANSLOCASE PROTEIN TATA, CHLOROPLASTIC"/>
    <property type="match status" value="1"/>
</dbReference>
<keyword evidence="4" id="KW-0997">Cell inner membrane</keyword>
<dbReference type="HAMAP" id="MF_00237">
    <property type="entry name" value="TatB"/>
    <property type="match status" value="1"/>
</dbReference>
<keyword evidence="2 10" id="KW-0813">Transport</keyword>
<comment type="subunit">
    <text evidence="10">The Tat system comprises two distinct complexes: a TatABC complex, containing multiple copies of TatA, TatB and TatC subunits, and a separate TatA complex, containing only TatA subunits. Substrates initially bind to the TatABC complex, which probably triggers association of the separate TatA complex to form the active translocon.</text>
</comment>
<dbReference type="InterPro" id="IPR018448">
    <property type="entry name" value="TatB"/>
</dbReference>
<protein>
    <recommendedName>
        <fullName evidence="10">Sec-independent protein translocase protein TatB</fullName>
    </recommendedName>
</protein>
<dbReference type="PANTHER" id="PTHR33162:SF1">
    <property type="entry name" value="SEC-INDEPENDENT PROTEIN TRANSLOCASE PROTEIN TATA, CHLOROPLASTIC"/>
    <property type="match status" value="1"/>
</dbReference>
<dbReference type="PRINTS" id="PR01506">
    <property type="entry name" value="TATBPROTEIN"/>
</dbReference>
<dbReference type="EMBL" id="LT837803">
    <property type="protein sequence ID" value="SMB21204.1"/>
    <property type="molecule type" value="Genomic_DNA"/>
</dbReference>
<feature type="coiled-coil region" evidence="11">
    <location>
        <begin position="56"/>
        <end position="83"/>
    </location>
</feature>
<dbReference type="NCBIfam" id="TIGR01410">
    <property type="entry name" value="tatB"/>
    <property type="match status" value="1"/>
</dbReference>
<dbReference type="InterPro" id="IPR003369">
    <property type="entry name" value="TatA/B/E"/>
</dbReference>
<sequence>MLDIAFSELIVIGVVALVVIGPEKLPKVAKTAGILLGRAQRYVNDIKTDLNRQIQFEELKALQAQMAEQARDLENTVKKQMLETEAALTQSAASLKSTVEEAGKEIDGAGKRLAAEVETSVQAAGESAEAVEAVVPTESVAESPAQLASVEDELYRGEPAYIPPRPSA</sequence>
<evidence type="ECO:0000313" key="13">
    <source>
        <dbReference type="Proteomes" id="UP000242886"/>
    </source>
</evidence>
<comment type="similarity">
    <text evidence="10">Belongs to the TatB family.</text>
</comment>
<keyword evidence="11" id="KW-0175">Coiled coil</keyword>
<dbReference type="GO" id="GO:0033281">
    <property type="term" value="C:TAT protein transport complex"/>
    <property type="evidence" value="ECO:0007669"/>
    <property type="project" value="UniProtKB-UniRule"/>
</dbReference>
<organism evidence="12 13">
    <name type="scientific">Sterolibacterium denitrificans</name>
    <dbReference type="NCBI Taxonomy" id="157592"/>
    <lineage>
        <taxon>Bacteria</taxon>
        <taxon>Pseudomonadati</taxon>
        <taxon>Pseudomonadota</taxon>
        <taxon>Betaproteobacteria</taxon>
        <taxon>Nitrosomonadales</taxon>
        <taxon>Sterolibacteriaceae</taxon>
        <taxon>Sterolibacterium</taxon>
    </lineage>
</organism>
<evidence type="ECO:0000256" key="2">
    <source>
        <dbReference type="ARBA" id="ARBA00022448"/>
    </source>
</evidence>
<name>A0A7Z7HQI2_9PROT</name>
<keyword evidence="3 10" id="KW-1003">Cell membrane</keyword>
<dbReference type="Proteomes" id="UP000242886">
    <property type="component" value="Chromosome SDENCHOL"/>
</dbReference>
<dbReference type="GO" id="GO:0043953">
    <property type="term" value="P:protein transport by the Tat complex"/>
    <property type="evidence" value="ECO:0007669"/>
    <property type="project" value="UniProtKB-UniRule"/>
</dbReference>
<keyword evidence="9 10" id="KW-0472">Membrane</keyword>
<accession>A0A7Z7HQI2</accession>
<evidence type="ECO:0000256" key="5">
    <source>
        <dbReference type="ARBA" id="ARBA00022692"/>
    </source>
</evidence>
<reference evidence="12" key="1">
    <citation type="submission" date="2017-03" db="EMBL/GenBank/DDBJ databases">
        <authorList>
            <consortium name="AG Boll"/>
        </authorList>
    </citation>
    <scope>NUCLEOTIDE SEQUENCE [LARGE SCALE GENOMIC DNA]</scope>
    <source>
        <strain evidence="12">Chol</strain>
    </source>
</reference>
<evidence type="ECO:0000256" key="10">
    <source>
        <dbReference type="HAMAP-Rule" id="MF_00237"/>
    </source>
</evidence>
<dbReference type="GO" id="GO:0008320">
    <property type="term" value="F:protein transmembrane transporter activity"/>
    <property type="evidence" value="ECO:0007669"/>
    <property type="project" value="UniProtKB-UniRule"/>
</dbReference>
<evidence type="ECO:0000256" key="9">
    <source>
        <dbReference type="ARBA" id="ARBA00023136"/>
    </source>
</evidence>
<keyword evidence="8 10" id="KW-0811">Translocation</keyword>
<evidence type="ECO:0000256" key="8">
    <source>
        <dbReference type="ARBA" id="ARBA00023010"/>
    </source>
</evidence>
<keyword evidence="13" id="KW-1185">Reference proteome</keyword>
<evidence type="ECO:0000256" key="11">
    <source>
        <dbReference type="SAM" id="Coils"/>
    </source>
</evidence>
<dbReference type="RefSeq" id="WP_154715726.1">
    <property type="nucleotide sequence ID" value="NZ_LT837803.1"/>
</dbReference>
<evidence type="ECO:0000256" key="1">
    <source>
        <dbReference type="ARBA" id="ARBA00004167"/>
    </source>
</evidence>
<keyword evidence="7 10" id="KW-1133">Transmembrane helix</keyword>
<dbReference type="Gene3D" id="1.20.5.3310">
    <property type="match status" value="1"/>
</dbReference>
<evidence type="ECO:0000256" key="6">
    <source>
        <dbReference type="ARBA" id="ARBA00022927"/>
    </source>
</evidence>
<evidence type="ECO:0000313" key="12">
    <source>
        <dbReference type="EMBL" id="SMB21204.1"/>
    </source>
</evidence>
<comment type="subcellular location">
    <subcellularLocation>
        <location evidence="10">Cell membrane</location>
        <topology evidence="10">Single-pass membrane protein</topology>
    </subcellularLocation>
    <subcellularLocation>
        <location evidence="1">Membrane</location>
        <topology evidence="1">Single-pass membrane protein</topology>
    </subcellularLocation>
</comment>
<gene>
    <name evidence="10" type="primary">tatB</name>
    <name evidence="12" type="ORF">SDENCHOL_10210</name>
</gene>
<keyword evidence="5 10" id="KW-0812">Transmembrane</keyword>
<evidence type="ECO:0000256" key="3">
    <source>
        <dbReference type="ARBA" id="ARBA00022475"/>
    </source>
</evidence>
<evidence type="ECO:0000256" key="4">
    <source>
        <dbReference type="ARBA" id="ARBA00022519"/>
    </source>
</evidence>